<evidence type="ECO:0000256" key="1">
    <source>
        <dbReference type="ARBA" id="ARBA00004141"/>
    </source>
</evidence>
<evidence type="ECO:0000256" key="5">
    <source>
        <dbReference type="ARBA" id="ARBA00023136"/>
    </source>
</evidence>
<dbReference type="GO" id="GO:0015123">
    <property type="term" value="F:acetate transmembrane transporter activity"/>
    <property type="evidence" value="ECO:0007669"/>
    <property type="project" value="TreeGrafter"/>
</dbReference>
<feature type="compositionally biased region" description="Gly residues" evidence="6">
    <location>
        <begin position="221"/>
        <end position="235"/>
    </location>
</feature>
<evidence type="ECO:0000256" key="4">
    <source>
        <dbReference type="ARBA" id="ARBA00022989"/>
    </source>
</evidence>
<sequence length="235" mass="25489">MPADGFGPHSDDPVSYQRYFTRIANPGPTGLFSFAFSTFLWSFYLVHTRGIQSANVMVAVGLFVGGLVQFLAGMWEFPRGNVFGATMFSMYGAFYFSYALILWPNAGVRTGFASASEFNNAVGLYYIVWAIITFLFMFTVLRRNISFISLFFFWFLTYVMLAVSQWTTRSSSALADAGGAFGFITALIALYIGTSQLIRSELAWGFGMPTGHIGERAGSRAGPGAGAAGGGAGRV</sequence>
<dbReference type="GO" id="GO:0005886">
    <property type="term" value="C:plasma membrane"/>
    <property type="evidence" value="ECO:0007669"/>
    <property type="project" value="TreeGrafter"/>
</dbReference>
<dbReference type="Proteomes" id="UP000054279">
    <property type="component" value="Unassembled WGS sequence"/>
</dbReference>
<gene>
    <name evidence="9" type="ORF">M422DRAFT_164839</name>
    <name evidence="8" type="ORF">M422DRAFT_190924</name>
</gene>
<feature type="region of interest" description="Disordered" evidence="6">
    <location>
        <begin position="216"/>
        <end position="235"/>
    </location>
</feature>
<evidence type="ECO:0000313" key="10">
    <source>
        <dbReference type="Proteomes" id="UP000054279"/>
    </source>
</evidence>
<dbReference type="EMBL" id="KN837105">
    <property type="protein sequence ID" value="KIJ46939.1"/>
    <property type="molecule type" value="Genomic_DNA"/>
</dbReference>
<name>A0A0C9TE37_SPHS4</name>
<keyword evidence="3 7" id="KW-0812">Transmembrane</keyword>
<dbReference type="NCBIfam" id="NF038013">
    <property type="entry name" value="AceTr_1"/>
    <property type="match status" value="1"/>
</dbReference>
<keyword evidence="4 7" id="KW-1133">Transmembrane helix</keyword>
<dbReference type="HOGENOM" id="CLU_051062_1_0_1"/>
<dbReference type="OrthoDB" id="3648309at2759"/>
<keyword evidence="5 7" id="KW-0472">Membrane</keyword>
<evidence type="ECO:0000256" key="7">
    <source>
        <dbReference type="SAM" id="Phobius"/>
    </source>
</evidence>
<evidence type="ECO:0000256" key="6">
    <source>
        <dbReference type="SAM" id="MobiDB-lite"/>
    </source>
</evidence>
<evidence type="ECO:0000313" key="9">
    <source>
        <dbReference type="EMBL" id="KIJ46939.1"/>
    </source>
</evidence>
<keyword evidence="10" id="KW-1185">Reference proteome</keyword>
<evidence type="ECO:0008006" key="11">
    <source>
        <dbReference type="Google" id="ProtNLM"/>
    </source>
</evidence>
<dbReference type="AlphaFoldDB" id="A0A0C9TE37"/>
<dbReference type="PANTHER" id="PTHR31123">
    <property type="entry name" value="ACCUMULATION OF DYADS PROTEIN 2-RELATED"/>
    <property type="match status" value="1"/>
</dbReference>
<dbReference type="EMBL" id="KN837333">
    <property type="protein sequence ID" value="KIJ27508.1"/>
    <property type="molecule type" value="Genomic_DNA"/>
</dbReference>
<dbReference type="InterPro" id="IPR051633">
    <property type="entry name" value="AceTr"/>
</dbReference>
<comment type="similarity">
    <text evidence="2">Belongs to the acetate uptake transporter (AceTr) (TC 2.A.96) family.</text>
</comment>
<organism evidence="8 10">
    <name type="scientific">Sphaerobolus stellatus (strain SS14)</name>
    <dbReference type="NCBI Taxonomy" id="990650"/>
    <lineage>
        <taxon>Eukaryota</taxon>
        <taxon>Fungi</taxon>
        <taxon>Dikarya</taxon>
        <taxon>Basidiomycota</taxon>
        <taxon>Agaricomycotina</taxon>
        <taxon>Agaricomycetes</taxon>
        <taxon>Phallomycetidae</taxon>
        <taxon>Geastrales</taxon>
        <taxon>Sphaerobolaceae</taxon>
        <taxon>Sphaerobolus</taxon>
    </lineage>
</organism>
<protein>
    <recommendedName>
        <fullName evidence="11">FUN34 transmembrane protein</fullName>
    </recommendedName>
</protein>
<proteinExistence type="inferred from homology"/>
<dbReference type="PANTHER" id="PTHR31123:SF1">
    <property type="entry name" value="ACCUMULATION OF DYADS PROTEIN 2-RELATED"/>
    <property type="match status" value="1"/>
</dbReference>
<dbReference type="Pfam" id="PF01184">
    <property type="entry name" value="Gpr1_Fun34_YaaH"/>
    <property type="match status" value="1"/>
</dbReference>
<feature type="transmembrane region" description="Helical" evidence="7">
    <location>
        <begin position="82"/>
        <end position="103"/>
    </location>
</feature>
<feature type="transmembrane region" description="Helical" evidence="7">
    <location>
        <begin position="56"/>
        <end position="75"/>
    </location>
</feature>
<dbReference type="InterPro" id="IPR000791">
    <property type="entry name" value="Gpr1/Fun34/SatP-like"/>
</dbReference>
<evidence type="ECO:0000256" key="2">
    <source>
        <dbReference type="ARBA" id="ARBA00005587"/>
    </source>
</evidence>
<evidence type="ECO:0000313" key="8">
    <source>
        <dbReference type="EMBL" id="KIJ27508.1"/>
    </source>
</evidence>
<reference evidence="8 10" key="1">
    <citation type="submission" date="2014-06" db="EMBL/GenBank/DDBJ databases">
        <title>Evolutionary Origins and Diversification of the Mycorrhizal Mutualists.</title>
        <authorList>
            <consortium name="DOE Joint Genome Institute"/>
            <consortium name="Mycorrhizal Genomics Consortium"/>
            <person name="Kohler A."/>
            <person name="Kuo A."/>
            <person name="Nagy L.G."/>
            <person name="Floudas D."/>
            <person name="Copeland A."/>
            <person name="Barry K.W."/>
            <person name="Cichocki N."/>
            <person name="Veneault-Fourrey C."/>
            <person name="LaButti K."/>
            <person name="Lindquist E.A."/>
            <person name="Lipzen A."/>
            <person name="Lundell T."/>
            <person name="Morin E."/>
            <person name="Murat C."/>
            <person name="Riley R."/>
            <person name="Ohm R."/>
            <person name="Sun H."/>
            <person name="Tunlid A."/>
            <person name="Henrissat B."/>
            <person name="Grigoriev I.V."/>
            <person name="Hibbett D.S."/>
            <person name="Martin F."/>
        </authorList>
    </citation>
    <scope>NUCLEOTIDE SEQUENCE [LARGE SCALE GENOMIC DNA]</scope>
    <source>
        <strain evidence="8 10">SS14</strain>
    </source>
</reference>
<feature type="transmembrane region" description="Helical" evidence="7">
    <location>
        <begin position="123"/>
        <end position="141"/>
    </location>
</feature>
<evidence type="ECO:0000256" key="3">
    <source>
        <dbReference type="ARBA" id="ARBA00022692"/>
    </source>
</evidence>
<feature type="transmembrane region" description="Helical" evidence="7">
    <location>
        <begin position="148"/>
        <end position="167"/>
    </location>
</feature>
<feature type="transmembrane region" description="Helical" evidence="7">
    <location>
        <begin position="23"/>
        <end position="44"/>
    </location>
</feature>
<accession>A0A0C9TE37</accession>
<feature type="transmembrane region" description="Helical" evidence="7">
    <location>
        <begin position="173"/>
        <end position="192"/>
    </location>
</feature>
<comment type="subcellular location">
    <subcellularLocation>
        <location evidence="1">Membrane</location>
        <topology evidence="1">Multi-pass membrane protein</topology>
    </subcellularLocation>
</comment>